<gene>
    <name evidence="2" type="ORF">L2W38_07410</name>
</gene>
<feature type="signal peptide" evidence="1">
    <location>
        <begin position="1"/>
        <end position="24"/>
    </location>
</feature>
<keyword evidence="1" id="KW-0732">Signal</keyword>
<keyword evidence="3" id="KW-1185">Reference proteome</keyword>
<evidence type="ECO:0000256" key="1">
    <source>
        <dbReference type="SAM" id="SignalP"/>
    </source>
</evidence>
<evidence type="ECO:0000313" key="3">
    <source>
        <dbReference type="Proteomes" id="UP001200430"/>
    </source>
</evidence>
<name>A0ABS9EN79_9BACT</name>
<feature type="chain" id="PRO_5046938819" description="Flagellar assembly protein T C-terminal domain-containing protein" evidence="1">
    <location>
        <begin position="25"/>
        <end position="296"/>
    </location>
</feature>
<evidence type="ECO:0000313" key="2">
    <source>
        <dbReference type="EMBL" id="MCF4142641.1"/>
    </source>
</evidence>
<evidence type="ECO:0008006" key="4">
    <source>
        <dbReference type="Google" id="ProtNLM"/>
    </source>
</evidence>
<proteinExistence type="predicted"/>
<organism evidence="2 3">
    <name type="scientific">Dethiosulfovibrio marinus</name>
    <dbReference type="NCBI Taxonomy" id="133532"/>
    <lineage>
        <taxon>Bacteria</taxon>
        <taxon>Thermotogati</taxon>
        <taxon>Synergistota</taxon>
        <taxon>Synergistia</taxon>
        <taxon>Synergistales</taxon>
        <taxon>Dethiosulfovibrionaceae</taxon>
        <taxon>Dethiosulfovibrio</taxon>
    </lineage>
</organism>
<dbReference type="EMBL" id="JAKGUD010000006">
    <property type="protein sequence ID" value="MCF4142641.1"/>
    <property type="molecule type" value="Genomic_DNA"/>
</dbReference>
<dbReference type="Proteomes" id="UP001200430">
    <property type="component" value="Unassembled WGS sequence"/>
</dbReference>
<sequence>MRKSQKPFFAFLAAIAALVTSFSAAEGSDLVEPLILWSEDRVTAAGQGVAPESVESPGRARLMARRAAVLDLKRNLLEFVNGISIQSTTTLKDFMAYDEVKTSVEGTIRGVTIEKGTWDGQIYTVVGYLPMKNLRGAVASKVPDLKSREVPAYEGTGFDRLVLNLGDRPFQPSMILTVVSRSGKQVYGASFMDKETFVERGAFSLEEGEVSSRGISWGSSPAWAAEGKPLVISDDISVAQDGTLTISDEAASIIEANGFDFRIPCNVTIISKAAAVRGDSGKVRVAKQVLPQQGDR</sequence>
<reference evidence="2 3" key="1">
    <citation type="submission" date="2022-01" db="EMBL/GenBank/DDBJ databases">
        <title>Dethiosulfovibrio faecalis sp. nov., a novel proteolytic, non-sulfur-reducing bacterium isolated from a marine aquaculture solid waste bioreactor.</title>
        <authorList>
            <person name="Grabowski S."/>
            <person name="Apolinario E."/>
            <person name="Schneider N."/>
            <person name="Marshall C.W."/>
            <person name="Sowers K.R."/>
        </authorList>
    </citation>
    <scope>NUCLEOTIDE SEQUENCE [LARGE SCALE GENOMIC DNA]</scope>
    <source>
        <strain evidence="2 3">DSM 12537</strain>
    </source>
</reference>
<accession>A0ABS9EN79</accession>
<comment type="caution">
    <text evidence="2">The sequence shown here is derived from an EMBL/GenBank/DDBJ whole genome shotgun (WGS) entry which is preliminary data.</text>
</comment>
<dbReference type="RefSeq" id="WP_236099362.1">
    <property type="nucleotide sequence ID" value="NZ_JAKGUD010000006.1"/>
</dbReference>
<protein>
    <recommendedName>
        <fullName evidence="4">Flagellar assembly protein T C-terminal domain-containing protein</fullName>
    </recommendedName>
</protein>